<feature type="compositionally biased region" description="Polar residues" evidence="1">
    <location>
        <begin position="76"/>
        <end position="93"/>
    </location>
</feature>
<proteinExistence type="predicted"/>
<keyword evidence="3" id="KW-1185">Reference proteome</keyword>
<dbReference type="Proteomes" id="UP000054481">
    <property type="component" value="Unassembled WGS sequence"/>
</dbReference>
<dbReference type="AlphaFoldDB" id="A0A0F7ZXZ5"/>
<organism evidence="2 3">
    <name type="scientific">Hirsutella minnesotensis 3608</name>
    <dbReference type="NCBI Taxonomy" id="1043627"/>
    <lineage>
        <taxon>Eukaryota</taxon>
        <taxon>Fungi</taxon>
        <taxon>Dikarya</taxon>
        <taxon>Ascomycota</taxon>
        <taxon>Pezizomycotina</taxon>
        <taxon>Sordariomycetes</taxon>
        <taxon>Hypocreomycetidae</taxon>
        <taxon>Hypocreales</taxon>
        <taxon>Ophiocordycipitaceae</taxon>
        <taxon>Hirsutella</taxon>
    </lineage>
</organism>
<protein>
    <submittedName>
        <fullName evidence="2">Uncharacterized protein</fullName>
    </submittedName>
</protein>
<evidence type="ECO:0000313" key="2">
    <source>
        <dbReference type="EMBL" id="KJZ71582.1"/>
    </source>
</evidence>
<evidence type="ECO:0000256" key="1">
    <source>
        <dbReference type="SAM" id="MobiDB-lite"/>
    </source>
</evidence>
<feature type="region of interest" description="Disordered" evidence="1">
    <location>
        <begin position="75"/>
        <end position="103"/>
    </location>
</feature>
<accession>A0A0F7ZXZ5</accession>
<dbReference type="EMBL" id="KQ030569">
    <property type="protein sequence ID" value="KJZ71582.1"/>
    <property type="molecule type" value="Genomic_DNA"/>
</dbReference>
<sequence length="147" mass="16124">MTALSEMSRDGLMPTLREWWSDAEHPMGLAITARKLCSDNEIDKIVSTARQFAISLVHGVSTRIYASLPNFDECSWPQNDGKTNPENCETSAASEEDTPPEESYAIEAAPVVYQETRPTMNTNGPIAQAAQVTGRRHGVSGRIEITV</sequence>
<gene>
    <name evidence="2" type="ORF">HIM_09051</name>
</gene>
<evidence type="ECO:0000313" key="3">
    <source>
        <dbReference type="Proteomes" id="UP000054481"/>
    </source>
</evidence>
<name>A0A0F7ZXZ5_9HYPO</name>
<reference evidence="2 3" key="1">
    <citation type="journal article" date="2014" name="Genome Biol. Evol.">
        <title>Comparative genomics and transcriptomics analyses reveal divergent lifestyle features of nematode endoparasitic fungus Hirsutella minnesotensis.</title>
        <authorList>
            <person name="Lai Y."/>
            <person name="Liu K."/>
            <person name="Zhang X."/>
            <person name="Zhang X."/>
            <person name="Li K."/>
            <person name="Wang N."/>
            <person name="Shu C."/>
            <person name="Wu Y."/>
            <person name="Wang C."/>
            <person name="Bushley K.E."/>
            <person name="Xiang M."/>
            <person name="Liu X."/>
        </authorList>
    </citation>
    <scope>NUCLEOTIDE SEQUENCE [LARGE SCALE GENOMIC DNA]</scope>
    <source>
        <strain evidence="2 3">3608</strain>
    </source>
</reference>